<accession>A0A9X1X8R5</accession>
<dbReference type="Proteomes" id="UP001139011">
    <property type="component" value="Unassembled WGS sequence"/>
</dbReference>
<dbReference type="RefSeq" id="WP_248251803.1">
    <property type="nucleotide sequence ID" value="NZ_JAIWJX010000002.1"/>
</dbReference>
<dbReference type="SUPFAM" id="SSF46785">
    <property type="entry name" value="Winged helix' DNA-binding domain"/>
    <property type="match status" value="1"/>
</dbReference>
<keyword evidence="1" id="KW-0805">Transcription regulation</keyword>
<evidence type="ECO:0000256" key="3">
    <source>
        <dbReference type="ARBA" id="ARBA00023163"/>
    </source>
</evidence>
<evidence type="ECO:0000313" key="6">
    <source>
        <dbReference type="Proteomes" id="UP001139011"/>
    </source>
</evidence>
<dbReference type="PANTHER" id="PTHR30154:SF34">
    <property type="entry name" value="TRANSCRIPTIONAL REGULATOR AZLB"/>
    <property type="match status" value="1"/>
</dbReference>
<dbReference type="Pfam" id="PF01037">
    <property type="entry name" value="AsnC_trans_reg"/>
    <property type="match status" value="1"/>
</dbReference>
<reference evidence="5" key="1">
    <citation type="submission" date="2021-09" db="EMBL/GenBank/DDBJ databases">
        <title>Genome analysis of Fictibacillus sp. KIGAM418 isolated from marine sediment.</title>
        <authorList>
            <person name="Seo M.-J."/>
            <person name="Cho E.-S."/>
            <person name="Hwang C.Y."/>
        </authorList>
    </citation>
    <scope>NUCLEOTIDE SEQUENCE</scope>
    <source>
        <strain evidence="5">KIGAM418</strain>
    </source>
</reference>
<keyword evidence="6" id="KW-1185">Reference proteome</keyword>
<dbReference type="Gene3D" id="1.10.10.10">
    <property type="entry name" value="Winged helix-like DNA-binding domain superfamily/Winged helix DNA-binding domain"/>
    <property type="match status" value="1"/>
</dbReference>
<protein>
    <submittedName>
        <fullName evidence="5">Lrp/AsnC family transcriptional regulator</fullName>
    </submittedName>
</protein>
<sequence length="149" mass="16928">MSVEIIDQLDKGIIKLLSKDGRMSFTEIAQRLNVTEKTVRTRYNNLVENNILEVVGVVNPISLGVKVGAIIQISAIPPRMEDTIKKLQEIAGIRFITLTSGEYQLLVQANVRHYEEITEIVKSIHKIEGINKTNVILQMDIYKNSFEYI</sequence>
<dbReference type="SUPFAM" id="SSF54909">
    <property type="entry name" value="Dimeric alpha+beta barrel"/>
    <property type="match status" value="1"/>
</dbReference>
<comment type="caution">
    <text evidence="5">The sequence shown here is derived from an EMBL/GenBank/DDBJ whole genome shotgun (WGS) entry which is preliminary data.</text>
</comment>
<keyword evidence="3" id="KW-0804">Transcription</keyword>
<dbReference type="InterPro" id="IPR011008">
    <property type="entry name" value="Dimeric_a/b-barrel"/>
</dbReference>
<dbReference type="InterPro" id="IPR036390">
    <property type="entry name" value="WH_DNA-bd_sf"/>
</dbReference>
<feature type="domain" description="HTH asnC-type" evidence="4">
    <location>
        <begin position="6"/>
        <end position="66"/>
    </location>
</feature>
<dbReference type="PRINTS" id="PR00033">
    <property type="entry name" value="HTHASNC"/>
</dbReference>
<dbReference type="InterPro" id="IPR036388">
    <property type="entry name" value="WH-like_DNA-bd_sf"/>
</dbReference>
<organism evidence="5 6">
    <name type="scientific">Fictibacillus marinisediminis</name>
    <dbReference type="NCBI Taxonomy" id="2878389"/>
    <lineage>
        <taxon>Bacteria</taxon>
        <taxon>Bacillati</taxon>
        <taxon>Bacillota</taxon>
        <taxon>Bacilli</taxon>
        <taxon>Bacillales</taxon>
        <taxon>Fictibacillaceae</taxon>
        <taxon>Fictibacillus</taxon>
    </lineage>
</organism>
<dbReference type="Gene3D" id="3.30.70.920">
    <property type="match status" value="1"/>
</dbReference>
<dbReference type="SMART" id="SM00344">
    <property type="entry name" value="HTH_ASNC"/>
    <property type="match status" value="1"/>
</dbReference>
<dbReference type="GO" id="GO:0043565">
    <property type="term" value="F:sequence-specific DNA binding"/>
    <property type="evidence" value="ECO:0007669"/>
    <property type="project" value="InterPro"/>
</dbReference>
<dbReference type="PANTHER" id="PTHR30154">
    <property type="entry name" value="LEUCINE-RESPONSIVE REGULATORY PROTEIN"/>
    <property type="match status" value="1"/>
</dbReference>
<evidence type="ECO:0000259" key="4">
    <source>
        <dbReference type="PROSITE" id="PS50956"/>
    </source>
</evidence>
<dbReference type="EMBL" id="JAIWJX010000002">
    <property type="protein sequence ID" value="MCK6256086.1"/>
    <property type="molecule type" value="Genomic_DNA"/>
</dbReference>
<dbReference type="GO" id="GO:0043200">
    <property type="term" value="P:response to amino acid"/>
    <property type="evidence" value="ECO:0007669"/>
    <property type="project" value="TreeGrafter"/>
</dbReference>
<proteinExistence type="predicted"/>
<dbReference type="PROSITE" id="PS50956">
    <property type="entry name" value="HTH_ASNC_2"/>
    <property type="match status" value="1"/>
</dbReference>
<dbReference type="InterPro" id="IPR019887">
    <property type="entry name" value="Tscrpt_reg_AsnC/Lrp_C"/>
</dbReference>
<dbReference type="GO" id="GO:0005829">
    <property type="term" value="C:cytosol"/>
    <property type="evidence" value="ECO:0007669"/>
    <property type="project" value="TreeGrafter"/>
</dbReference>
<dbReference type="AlphaFoldDB" id="A0A9X1X8R5"/>
<dbReference type="InterPro" id="IPR019888">
    <property type="entry name" value="Tscrpt_reg_AsnC-like"/>
</dbReference>
<evidence type="ECO:0000256" key="1">
    <source>
        <dbReference type="ARBA" id="ARBA00023015"/>
    </source>
</evidence>
<keyword evidence="2" id="KW-0238">DNA-binding</keyword>
<dbReference type="Pfam" id="PF13404">
    <property type="entry name" value="HTH_AsnC-type"/>
    <property type="match status" value="1"/>
</dbReference>
<dbReference type="InterPro" id="IPR000485">
    <property type="entry name" value="AsnC-type_HTH_dom"/>
</dbReference>
<evidence type="ECO:0000313" key="5">
    <source>
        <dbReference type="EMBL" id="MCK6256086.1"/>
    </source>
</evidence>
<evidence type="ECO:0000256" key="2">
    <source>
        <dbReference type="ARBA" id="ARBA00023125"/>
    </source>
</evidence>
<name>A0A9X1X8R5_9BACL</name>
<gene>
    <name evidence="5" type="ORF">LCY76_05645</name>
</gene>